<dbReference type="InterPro" id="IPR050984">
    <property type="entry name" value="Gfo/Idh/MocA_domain"/>
</dbReference>
<evidence type="ECO:0000259" key="3">
    <source>
        <dbReference type="Pfam" id="PF01408"/>
    </source>
</evidence>
<keyword evidence="6" id="KW-1185">Reference proteome</keyword>
<feature type="domain" description="Gfo/Idh/MocA-like oxidoreductase C-terminal" evidence="4">
    <location>
        <begin position="169"/>
        <end position="342"/>
    </location>
</feature>
<dbReference type="AlphaFoldDB" id="A0AAP2GNY5"/>
<dbReference type="InterPro" id="IPR004104">
    <property type="entry name" value="Gfo/Idh/MocA-like_OxRdtase_C"/>
</dbReference>
<evidence type="ECO:0000259" key="4">
    <source>
        <dbReference type="Pfam" id="PF02894"/>
    </source>
</evidence>
<dbReference type="Proteomes" id="UP001319200">
    <property type="component" value="Unassembled WGS sequence"/>
</dbReference>
<dbReference type="InterPro" id="IPR008354">
    <property type="entry name" value="Glc-Fru_OxRdtase_bac"/>
</dbReference>
<feature type="domain" description="Gfo/Idh/MocA-like oxidoreductase N-terminal" evidence="3">
    <location>
        <begin position="16"/>
        <end position="139"/>
    </location>
</feature>
<dbReference type="Pfam" id="PF01408">
    <property type="entry name" value="GFO_IDH_MocA"/>
    <property type="match status" value="1"/>
</dbReference>
<dbReference type="GO" id="GO:0016491">
    <property type="term" value="F:oxidoreductase activity"/>
    <property type="evidence" value="ECO:0007669"/>
    <property type="project" value="UniProtKB-KW"/>
</dbReference>
<dbReference type="Pfam" id="PF02894">
    <property type="entry name" value="GFO_IDH_MocA_C"/>
    <property type="match status" value="1"/>
</dbReference>
<evidence type="ECO:0000256" key="2">
    <source>
        <dbReference type="ARBA" id="ARBA00023002"/>
    </source>
</evidence>
<name>A0AAP2GNY5_9BACT</name>
<dbReference type="InterPro" id="IPR000683">
    <property type="entry name" value="Gfo/Idh/MocA-like_OxRdtase_N"/>
</dbReference>
<gene>
    <name evidence="5" type="ORF">KK083_08865</name>
</gene>
<dbReference type="Gene3D" id="3.40.50.720">
    <property type="entry name" value="NAD(P)-binding Rossmann-like Domain"/>
    <property type="match status" value="1"/>
</dbReference>
<reference evidence="5 6" key="1">
    <citation type="submission" date="2021-05" db="EMBL/GenBank/DDBJ databases">
        <title>A Polyphasic approach of four new species of the genus Ohtaekwangia: Ohtaekwangia histidinii sp. nov., Ohtaekwangia cretensis sp. nov., Ohtaekwangia indiensis sp. nov., Ohtaekwangia reichenbachii sp. nov. from diverse environment.</title>
        <authorList>
            <person name="Octaviana S."/>
        </authorList>
    </citation>
    <scope>NUCLEOTIDE SEQUENCE [LARGE SCALE GENOMIC DNA]</scope>
    <source>
        <strain evidence="5 6">PWU4</strain>
    </source>
</reference>
<dbReference type="SUPFAM" id="SSF51735">
    <property type="entry name" value="NAD(P)-binding Rossmann-fold domains"/>
    <property type="match status" value="1"/>
</dbReference>
<dbReference type="PANTHER" id="PTHR22604:SF105">
    <property type="entry name" value="TRANS-1,2-DIHYDROBENZENE-1,2-DIOL DEHYDROGENASE"/>
    <property type="match status" value="1"/>
</dbReference>
<dbReference type="EMBL" id="JAHESF010000007">
    <property type="protein sequence ID" value="MBT1696982.1"/>
    <property type="molecule type" value="Genomic_DNA"/>
</dbReference>
<dbReference type="PRINTS" id="PR01775">
    <property type="entry name" value="GLFROXRDTASE"/>
</dbReference>
<dbReference type="InterPro" id="IPR036291">
    <property type="entry name" value="NAD(P)-bd_dom_sf"/>
</dbReference>
<dbReference type="SUPFAM" id="SSF55347">
    <property type="entry name" value="Glyceraldehyde-3-phosphate dehydrogenase-like, C-terminal domain"/>
    <property type="match status" value="1"/>
</dbReference>
<organism evidence="5 6">
    <name type="scientific">Chryseosolibacter histidini</name>
    <dbReference type="NCBI Taxonomy" id="2782349"/>
    <lineage>
        <taxon>Bacteria</taxon>
        <taxon>Pseudomonadati</taxon>
        <taxon>Bacteroidota</taxon>
        <taxon>Cytophagia</taxon>
        <taxon>Cytophagales</taxon>
        <taxon>Chryseotaleaceae</taxon>
        <taxon>Chryseosolibacter</taxon>
    </lineage>
</organism>
<evidence type="ECO:0000313" key="6">
    <source>
        <dbReference type="Proteomes" id="UP001319200"/>
    </source>
</evidence>
<evidence type="ECO:0000256" key="1">
    <source>
        <dbReference type="ARBA" id="ARBA00010928"/>
    </source>
</evidence>
<dbReference type="Gene3D" id="3.30.360.10">
    <property type="entry name" value="Dihydrodipicolinate Reductase, domain 2"/>
    <property type="match status" value="1"/>
</dbReference>
<sequence length="353" mass="40140">MDMAKQDRNKEQKRLGIALVGLGTYSEQELGPALKETNHCYLAGVVSSERDKCEQWQKEYNLKDENLYSYDDFDEISSNKDIDIVYVVLPNDMHAEFVTRAAKAGKHVICEKPMATSVEDCQRMIDACREAGVKLAIGYRLHYDPYHQEMMRLGQDEVYGKVKKLIAKNGMDVGDENQWRLDREDAGGGPLMDVGIYCVQGVIYTKGALPVSVTARFTKKQDPEKFDEVEEGLTWEMQFADGTEAFCETSYVKEQNLLRAEAENGWFELAPVAYEYRGLSGRTSDGPMNFKEVRQQALQMDDFARCIIEGRESIVPGEMGMRDVQILEAIYEAARTGKKVELHLEPFENLVEM</sequence>
<protein>
    <submittedName>
        <fullName evidence="5">Gfo/Idh/MocA family oxidoreductase</fullName>
    </submittedName>
</protein>
<dbReference type="PANTHER" id="PTHR22604">
    <property type="entry name" value="OXIDOREDUCTASES"/>
    <property type="match status" value="1"/>
</dbReference>
<keyword evidence="2" id="KW-0560">Oxidoreductase</keyword>
<proteinExistence type="inferred from homology"/>
<evidence type="ECO:0000313" key="5">
    <source>
        <dbReference type="EMBL" id="MBT1696982.1"/>
    </source>
</evidence>
<dbReference type="GO" id="GO:0000166">
    <property type="term" value="F:nucleotide binding"/>
    <property type="evidence" value="ECO:0007669"/>
    <property type="project" value="InterPro"/>
</dbReference>
<comment type="similarity">
    <text evidence="1">Belongs to the Gfo/Idh/MocA family.</text>
</comment>
<accession>A0AAP2GNY5</accession>
<comment type="caution">
    <text evidence="5">The sequence shown here is derived from an EMBL/GenBank/DDBJ whole genome shotgun (WGS) entry which is preliminary data.</text>
</comment>